<evidence type="ECO:0000313" key="3">
    <source>
        <dbReference type="EMBL" id="ODV89606.1"/>
    </source>
</evidence>
<dbReference type="GO" id="GO:0000480">
    <property type="term" value="P:endonucleolytic cleavage in 5'-ETS of tricistronic rRNA transcript (SSU-rRNA, 5.8S rRNA, LSU-rRNA)"/>
    <property type="evidence" value="ECO:0007669"/>
    <property type="project" value="EnsemblFungi"/>
</dbReference>
<dbReference type="GO" id="GO:0000447">
    <property type="term" value="P:endonucleolytic cleavage in ITS1 to separate SSU-rRNA from 5.8S rRNA and LSU-rRNA from tricistronic rRNA transcript (SSU-rRNA, 5.8S rRNA, LSU-rRNA)"/>
    <property type="evidence" value="ECO:0007669"/>
    <property type="project" value="EnsemblFungi"/>
</dbReference>
<dbReference type="OrthoDB" id="10263185at2759"/>
<dbReference type="GO" id="GO:0032040">
    <property type="term" value="C:small-subunit processome"/>
    <property type="evidence" value="ECO:0007669"/>
    <property type="project" value="EnsemblFungi"/>
</dbReference>
<evidence type="ECO:0000259" key="2">
    <source>
        <dbReference type="Pfam" id="PF03914"/>
    </source>
</evidence>
<dbReference type="EMBL" id="KV453843">
    <property type="protein sequence ID" value="ODV89606.1"/>
    <property type="molecule type" value="Genomic_DNA"/>
</dbReference>
<keyword evidence="4" id="KW-1185">Reference proteome</keyword>
<dbReference type="InterPro" id="IPR027193">
    <property type="entry name" value="Noc4"/>
</dbReference>
<protein>
    <recommendedName>
        <fullName evidence="2">CCAAT-binding factor domain-containing protein</fullName>
    </recommendedName>
</protein>
<dbReference type="InterPro" id="IPR005612">
    <property type="entry name" value="CCAAT-binding_factor"/>
</dbReference>
<dbReference type="Proteomes" id="UP000095023">
    <property type="component" value="Unassembled WGS sequence"/>
</dbReference>
<gene>
    <name evidence="3" type="ORF">CANCADRAFT_141267</name>
</gene>
<dbReference type="AlphaFoldDB" id="A0A1E4TCV9"/>
<dbReference type="GO" id="GO:0000472">
    <property type="term" value="P:endonucleolytic cleavage to generate mature 5'-end of SSU-rRNA from (SSU-rRNA, 5.8S rRNA, LSU-rRNA)"/>
    <property type="evidence" value="ECO:0007669"/>
    <property type="project" value="EnsemblFungi"/>
</dbReference>
<organism evidence="3 4">
    <name type="scientific">Tortispora caseinolytica NRRL Y-17796</name>
    <dbReference type="NCBI Taxonomy" id="767744"/>
    <lineage>
        <taxon>Eukaryota</taxon>
        <taxon>Fungi</taxon>
        <taxon>Dikarya</taxon>
        <taxon>Ascomycota</taxon>
        <taxon>Saccharomycotina</taxon>
        <taxon>Trigonopsidomycetes</taxon>
        <taxon>Trigonopsidales</taxon>
        <taxon>Trigonopsidaceae</taxon>
        <taxon>Tortispora</taxon>
    </lineage>
</organism>
<sequence>MARSVALESPKKGISSVSSEALRLQRDIVGSVKNYNKLAQLIELSRSNKYAQNACTECFTHILMQGHFKPGKNGSDAQSILAKWLMKKYRLFLSILHSKLSDESRLKLSFDLLKLESSELAPVRNQYYFPAKTFQSLVKGMVSASEEVKNAFLNQIDSYDDLRYYMWTQEDILAEEARESSDSGTTALSEWFLESLLALGFPDDLLAAPQWFFAEPSKSSKLLQPDSHRKAFQDAYISVLRLPLGLDQYKAVLRVLHKQIIPYMTTPELLMDFLTAAYDFGGPVSVLALNSLFRLMQDRNLEYPDFFKKLYGLLNEDLFIVRYRSRFFRLFDLFMTSTHLSASMVASFIKRLSRLSLTAPPSAIVTILPMIYNLLKRHPSCMIMIQGVSEPSENSGKDLYDPQEPDPYNTGALESSLWEIDTLMSHYHPNVSSLARIFKEPFRKPNYVLEDFLDHSYHTLIEAEFKRQPRNSVPTEYEDFDSVMADYVEWSV</sequence>
<evidence type="ECO:0000256" key="1">
    <source>
        <dbReference type="ARBA" id="ARBA00007797"/>
    </source>
</evidence>
<proteinExistence type="inferred from homology"/>
<accession>A0A1E4TCV9</accession>
<feature type="domain" description="CCAAT-binding factor" evidence="2">
    <location>
        <begin position="285"/>
        <end position="435"/>
    </location>
</feature>
<dbReference type="GO" id="GO:0005829">
    <property type="term" value="C:cytosol"/>
    <property type="evidence" value="ECO:0007669"/>
    <property type="project" value="EnsemblFungi"/>
</dbReference>
<dbReference type="Pfam" id="PF03914">
    <property type="entry name" value="CBF"/>
    <property type="match status" value="1"/>
</dbReference>
<comment type="similarity">
    <text evidence="1">Belongs to the CBF/MAK21 family.</text>
</comment>
<name>A0A1E4TCV9_9ASCO</name>
<dbReference type="PANTHER" id="PTHR12455:SF0">
    <property type="entry name" value="NUCLEOLAR COMPLEX PROTEIN 4 HOMOLOG"/>
    <property type="match status" value="1"/>
</dbReference>
<dbReference type="PANTHER" id="PTHR12455">
    <property type="entry name" value="NUCLEOLAR COMPLEX PROTEIN 4"/>
    <property type="match status" value="1"/>
</dbReference>
<dbReference type="GO" id="GO:0030692">
    <property type="term" value="C:Noc4p-Nop14p complex"/>
    <property type="evidence" value="ECO:0007669"/>
    <property type="project" value="EnsemblFungi"/>
</dbReference>
<reference evidence="4" key="1">
    <citation type="submission" date="2016-02" db="EMBL/GenBank/DDBJ databases">
        <title>Comparative genomics of biotechnologically important yeasts.</title>
        <authorList>
            <consortium name="DOE Joint Genome Institute"/>
            <person name="Riley R."/>
            <person name="Haridas S."/>
            <person name="Wolfe K.H."/>
            <person name="Lopes M.R."/>
            <person name="Hittinger C.T."/>
            <person name="Goker M."/>
            <person name="Salamov A."/>
            <person name="Wisecaver J."/>
            <person name="Long T.M."/>
            <person name="Aerts A.L."/>
            <person name="Barry K."/>
            <person name="Choi C."/>
            <person name="Clum A."/>
            <person name="Coughlan A.Y."/>
            <person name="Deshpande S."/>
            <person name="Douglass A.P."/>
            <person name="Hanson S.J."/>
            <person name="Klenk H.-P."/>
            <person name="Labutti K."/>
            <person name="Lapidus A."/>
            <person name="Lindquist E."/>
            <person name="Lipzen A."/>
            <person name="Meier-Kolthoff J.P."/>
            <person name="Ohm R.A."/>
            <person name="Otillar R.P."/>
            <person name="Pangilinan J."/>
            <person name="Peng Y."/>
            <person name="Rokas A."/>
            <person name="Rosa C.A."/>
            <person name="Scheuner C."/>
            <person name="Sibirny A.A."/>
            <person name="Slot J.C."/>
            <person name="Stielow J.B."/>
            <person name="Sun H."/>
            <person name="Kurtzman C.P."/>
            <person name="Blackwell M."/>
            <person name="Jeffries T.W."/>
            <person name="Grigoriev I.V."/>
        </authorList>
    </citation>
    <scope>NUCLEOTIDE SEQUENCE [LARGE SCALE GENOMIC DNA]</scope>
    <source>
        <strain evidence="4">NRRL Y-17796</strain>
    </source>
</reference>
<evidence type="ECO:0000313" key="4">
    <source>
        <dbReference type="Proteomes" id="UP000095023"/>
    </source>
</evidence>